<protein>
    <submittedName>
        <fullName evidence="2">Uncharacterized protein</fullName>
    </submittedName>
</protein>
<dbReference type="Proteomes" id="UP001273505">
    <property type="component" value="Unassembled WGS sequence"/>
</dbReference>
<evidence type="ECO:0000313" key="2">
    <source>
        <dbReference type="EMBL" id="MDX6848705.1"/>
    </source>
</evidence>
<comment type="caution">
    <text evidence="2">The sequence shown here is derived from an EMBL/GenBank/DDBJ whole genome shotgun (WGS) entry which is preliminary data.</text>
</comment>
<gene>
    <name evidence="2" type="ORF">SCD92_04995</name>
</gene>
<evidence type="ECO:0000256" key="1">
    <source>
        <dbReference type="SAM" id="Phobius"/>
    </source>
</evidence>
<feature type="transmembrane region" description="Helical" evidence="1">
    <location>
        <begin position="45"/>
        <end position="71"/>
    </location>
</feature>
<dbReference type="RefSeq" id="WP_302724092.1">
    <property type="nucleotide sequence ID" value="NZ_JAULRU010000731.1"/>
</dbReference>
<sequence length="72" mass="8084">MDLHRNKEADAVRAFALLGICIVNMPFLGLTTADILLPTQSTSEQFAVFFMAAFAQMKFFLYSLFCLAGVWE</sequence>
<keyword evidence="3" id="KW-1185">Reference proteome</keyword>
<reference evidence="2 3" key="1">
    <citation type="submission" date="2023-11" db="EMBL/GenBank/DDBJ databases">
        <title>Gilvimarinus fulvus sp. nov., isolated from the surface of Kelp.</title>
        <authorList>
            <person name="Sun Y.Y."/>
            <person name="Gong Y."/>
            <person name="Du Z.J."/>
        </authorList>
    </citation>
    <scope>NUCLEOTIDE SEQUENCE [LARGE SCALE GENOMIC DNA]</scope>
    <source>
        <strain evidence="2 3">SDUM040013</strain>
    </source>
</reference>
<dbReference type="EMBL" id="JAXAFO010000006">
    <property type="protein sequence ID" value="MDX6848705.1"/>
    <property type="molecule type" value="Genomic_DNA"/>
</dbReference>
<name>A0ABU4RV11_9GAMM</name>
<keyword evidence="1" id="KW-1133">Transmembrane helix</keyword>
<keyword evidence="1" id="KW-0812">Transmembrane</keyword>
<keyword evidence="1" id="KW-0472">Membrane</keyword>
<evidence type="ECO:0000313" key="3">
    <source>
        <dbReference type="Proteomes" id="UP001273505"/>
    </source>
</evidence>
<organism evidence="2 3">
    <name type="scientific">Gilvimarinus gilvus</name>
    <dbReference type="NCBI Taxonomy" id="3058038"/>
    <lineage>
        <taxon>Bacteria</taxon>
        <taxon>Pseudomonadati</taxon>
        <taxon>Pseudomonadota</taxon>
        <taxon>Gammaproteobacteria</taxon>
        <taxon>Cellvibrionales</taxon>
        <taxon>Cellvibrionaceae</taxon>
        <taxon>Gilvimarinus</taxon>
    </lineage>
</organism>
<accession>A0ABU4RV11</accession>
<proteinExistence type="predicted"/>
<feature type="transmembrane region" description="Helical" evidence="1">
    <location>
        <begin position="12"/>
        <end position="33"/>
    </location>
</feature>